<dbReference type="SMART" id="SM00530">
    <property type="entry name" value="HTH_XRE"/>
    <property type="match status" value="1"/>
</dbReference>
<dbReference type="PANTHER" id="PTHR46558:SF11">
    <property type="entry name" value="HTH-TYPE TRANSCRIPTIONAL REGULATOR XRE"/>
    <property type="match status" value="1"/>
</dbReference>
<evidence type="ECO:0000313" key="3">
    <source>
        <dbReference type="EMBL" id="ATF26274.1"/>
    </source>
</evidence>
<dbReference type="PANTHER" id="PTHR46558">
    <property type="entry name" value="TRACRIPTIONAL REGULATORY PROTEIN-RELATED-RELATED"/>
    <property type="match status" value="1"/>
</dbReference>
<dbReference type="Pfam" id="PF01381">
    <property type="entry name" value="HTH_3"/>
    <property type="match status" value="1"/>
</dbReference>
<protein>
    <submittedName>
        <fullName evidence="3">XRE family transcriptional regulator</fullName>
    </submittedName>
</protein>
<sequence>MTSGLTFGKKLRRLRQNNELTQEQLALILKNTQSSIVRYEKGHGVPDLDTLKLIADYFNISIDYLVDRSPLKENATDIERIINETINELEAENTLMFMKNGKMDDEMSRLLKAAIKGSITLINNLKK</sequence>
<feature type="domain" description="HTH cro/C1-type" evidence="2">
    <location>
        <begin position="11"/>
        <end position="65"/>
    </location>
</feature>
<proteinExistence type="predicted"/>
<dbReference type="KEGG" id="bths:CNY62_07735"/>
<reference evidence="3 4" key="1">
    <citation type="submission" date="2017-09" db="EMBL/GenBank/DDBJ databases">
        <title>Complete Genome Sequences of Two Strains of the Meat Spoilage Bacterium Brochothrix thermosphacta Isolated from Ground Chicken.</title>
        <authorList>
            <person name="Paoli G.C."/>
            <person name="Wijey C."/>
            <person name="Chen C.-Y."/>
            <person name="Nguyen L."/>
            <person name="Yan X."/>
            <person name="Irwin P.L."/>
        </authorList>
    </citation>
    <scope>NUCLEOTIDE SEQUENCE [LARGE SCALE GENOMIC DNA]</scope>
    <source>
        <strain evidence="3 4">BI</strain>
    </source>
</reference>
<dbReference type="Gene3D" id="1.10.260.40">
    <property type="entry name" value="lambda repressor-like DNA-binding domains"/>
    <property type="match status" value="1"/>
</dbReference>
<dbReference type="InterPro" id="IPR010982">
    <property type="entry name" value="Lambda_DNA-bd_dom_sf"/>
</dbReference>
<dbReference type="AlphaFoldDB" id="A0A1D2LWT7"/>
<dbReference type="Proteomes" id="UP000243591">
    <property type="component" value="Chromosome"/>
</dbReference>
<organism evidence="3 4">
    <name type="scientific">Brochothrix thermosphacta</name>
    <name type="common">Microbacterium thermosphactum</name>
    <dbReference type="NCBI Taxonomy" id="2756"/>
    <lineage>
        <taxon>Bacteria</taxon>
        <taxon>Bacillati</taxon>
        <taxon>Bacillota</taxon>
        <taxon>Bacilli</taxon>
        <taxon>Bacillales</taxon>
        <taxon>Listeriaceae</taxon>
        <taxon>Brochothrix</taxon>
    </lineage>
</organism>
<dbReference type="CDD" id="cd00093">
    <property type="entry name" value="HTH_XRE"/>
    <property type="match status" value="1"/>
</dbReference>
<keyword evidence="4" id="KW-1185">Reference proteome</keyword>
<dbReference type="GO" id="GO:0003677">
    <property type="term" value="F:DNA binding"/>
    <property type="evidence" value="ECO:0007669"/>
    <property type="project" value="UniProtKB-KW"/>
</dbReference>
<dbReference type="EMBL" id="CP023483">
    <property type="protein sequence ID" value="ATF26274.1"/>
    <property type="molecule type" value="Genomic_DNA"/>
</dbReference>
<dbReference type="PROSITE" id="PS50943">
    <property type="entry name" value="HTH_CROC1"/>
    <property type="match status" value="1"/>
</dbReference>
<evidence type="ECO:0000259" key="2">
    <source>
        <dbReference type="PROSITE" id="PS50943"/>
    </source>
</evidence>
<dbReference type="InterPro" id="IPR001387">
    <property type="entry name" value="Cro/C1-type_HTH"/>
</dbReference>
<dbReference type="OrthoDB" id="5190137at2"/>
<gene>
    <name evidence="3" type="ORF">CNY62_07735</name>
</gene>
<evidence type="ECO:0000256" key="1">
    <source>
        <dbReference type="ARBA" id="ARBA00023125"/>
    </source>
</evidence>
<keyword evidence="1" id="KW-0238">DNA-binding</keyword>
<dbReference type="RefSeq" id="WP_069126318.1">
    <property type="nucleotide sequence ID" value="NZ_CBCPHX010000002.1"/>
</dbReference>
<name>A0A1D2LWT7_BROTH</name>
<dbReference type="SUPFAM" id="SSF47413">
    <property type="entry name" value="lambda repressor-like DNA-binding domains"/>
    <property type="match status" value="1"/>
</dbReference>
<evidence type="ECO:0000313" key="4">
    <source>
        <dbReference type="Proteomes" id="UP000243591"/>
    </source>
</evidence>
<accession>A0A1D2LWT7</accession>